<keyword evidence="10" id="KW-0170">Cobalt</keyword>
<keyword evidence="10" id="KW-0408">Iron</keyword>
<dbReference type="InterPro" id="IPR022616">
    <property type="entry name" value="Glyco_hydro_4_C"/>
</dbReference>
<name>A0A523S3F7_UNCAE</name>
<dbReference type="InterPro" id="IPR036291">
    <property type="entry name" value="NAD(P)-bd_dom_sf"/>
</dbReference>
<dbReference type="Proteomes" id="UP000316360">
    <property type="component" value="Unassembled WGS sequence"/>
</dbReference>
<dbReference type="Gene3D" id="3.90.1820.10">
    <property type="entry name" value="AglA-like glucosidase"/>
    <property type="match status" value="1"/>
</dbReference>
<comment type="caution">
    <text evidence="14">The sequence shown here is derived from an EMBL/GenBank/DDBJ whole genome shotgun (WGS) entry which is preliminary data.</text>
</comment>
<dbReference type="SUPFAM" id="SSF56327">
    <property type="entry name" value="LDH C-terminal domain-like"/>
    <property type="match status" value="1"/>
</dbReference>
<dbReference type="SUPFAM" id="SSF51735">
    <property type="entry name" value="NAD(P)-binding Rossmann-fold domains"/>
    <property type="match status" value="1"/>
</dbReference>
<dbReference type="InterPro" id="IPR015955">
    <property type="entry name" value="Lactate_DH/Glyco_Ohase_4_C"/>
</dbReference>
<feature type="binding site" evidence="9">
    <location>
        <position position="178"/>
    </location>
    <ligand>
        <name>substrate</name>
    </ligand>
</feature>
<evidence type="ECO:0000256" key="7">
    <source>
        <dbReference type="ARBA" id="ARBA00023277"/>
    </source>
</evidence>
<feature type="site" description="Increases basicity of active site Tyr" evidence="11">
    <location>
        <position position="140"/>
    </location>
</feature>
<keyword evidence="6 10" id="KW-0464">Manganese</keyword>
<evidence type="ECO:0000256" key="9">
    <source>
        <dbReference type="PIRSR" id="PIRSR601088-2"/>
    </source>
</evidence>
<organism evidence="14 15">
    <name type="scientific">Aerophobetes bacterium</name>
    <dbReference type="NCBI Taxonomy" id="2030807"/>
    <lineage>
        <taxon>Bacteria</taxon>
        <taxon>Candidatus Aerophobota</taxon>
    </lineage>
</organism>
<evidence type="ECO:0000256" key="11">
    <source>
        <dbReference type="PIRSR" id="PIRSR601088-4"/>
    </source>
</evidence>
<protein>
    <recommendedName>
        <fullName evidence="13">Glycosyl hydrolase family 4 C-terminal domain-containing protein</fullName>
    </recommendedName>
</protein>
<keyword evidence="10" id="KW-0533">Nickel</keyword>
<evidence type="ECO:0000256" key="2">
    <source>
        <dbReference type="ARBA" id="ARBA00010141"/>
    </source>
</evidence>
<evidence type="ECO:0000256" key="5">
    <source>
        <dbReference type="ARBA" id="ARBA00023027"/>
    </source>
</evidence>
<evidence type="ECO:0000256" key="6">
    <source>
        <dbReference type="ARBA" id="ARBA00023211"/>
    </source>
</evidence>
<proteinExistence type="inferred from homology"/>
<keyword evidence="8 12" id="KW-0326">Glycosidase</keyword>
<evidence type="ECO:0000256" key="3">
    <source>
        <dbReference type="ARBA" id="ARBA00022723"/>
    </source>
</evidence>
<keyword evidence="3 10" id="KW-0479">Metal-binding</keyword>
<dbReference type="InterPro" id="IPR019802">
    <property type="entry name" value="GlycHydrolase_4_CS"/>
</dbReference>
<feature type="domain" description="Glycosyl hydrolase family 4 C-terminal" evidence="13">
    <location>
        <begin position="226"/>
        <end position="451"/>
    </location>
</feature>
<dbReference type="AlphaFoldDB" id="A0A523S3F7"/>
<dbReference type="GO" id="GO:0005975">
    <property type="term" value="P:carbohydrate metabolic process"/>
    <property type="evidence" value="ECO:0007669"/>
    <property type="project" value="InterPro"/>
</dbReference>
<keyword evidence="7" id="KW-0119">Carbohydrate metabolism</keyword>
<evidence type="ECO:0000313" key="15">
    <source>
        <dbReference type="Proteomes" id="UP000316360"/>
    </source>
</evidence>
<accession>A0A523S3F7</accession>
<feature type="binding site" evidence="10">
    <location>
        <position position="199"/>
    </location>
    <ligand>
        <name>Mn(2+)</name>
        <dbReference type="ChEBI" id="CHEBI:29035"/>
    </ligand>
</feature>
<dbReference type="PROSITE" id="PS01324">
    <property type="entry name" value="GLYCOSYL_HYDROL_F4"/>
    <property type="match status" value="1"/>
</dbReference>
<dbReference type="PANTHER" id="PTHR32092">
    <property type="entry name" value="6-PHOSPHO-BETA-GLUCOSIDASE-RELATED"/>
    <property type="match status" value="1"/>
</dbReference>
<dbReference type="EMBL" id="SOKJ01000073">
    <property type="protein sequence ID" value="TET12556.1"/>
    <property type="molecule type" value="Genomic_DNA"/>
</dbReference>
<keyword evidence="4 12" id="KW-0378">Hydrolase</keyword>
<dbReference type="GO" id="GO:0004553">
    <property type="term" value="F:hydrolase activity, hydrolyzing O-glycosyl compounds"/>
    <property type="evidence" value="ECO:0007669"/>
    <property type="project" value="InterPro"/>
</dbReference>
<keyword evidence="5 12" id="KW-0520">NAD</keyword>
<sequence>MVYGKGHPEGWLMRVVFSHLGKNGGEEMKKVKIVLIGVGSIFFGQSVLADLMASRELKELDLTISLVDIDKAALDRMYRFAGLLKKYHDVKAKIEATTNLENALPEANYVIVSVEKRRKRLWDQDFYIPFAFGFRQGRAETGGPGAAFHALRSLHLVIPICRAMEKLCPDALLINYTNPENRVALGVIKLTRIRCVGLCDGYTDTLREVARILGKSEKDIDINIGGINHFHWVLQMHSRPDEKNLYPQFNQRMVQSDWGLHPLVQRMYEIFGLFPFPAFTHLAEFVSFAYEICGPDYLNRWNNVIGPSSKKEESVIPVKYDKYITDKYILGEQLQRVVKNKEPLTKELAYPTEVELGVPIICDIEFNRNRKELSVNVLNEKLAISNLPEDAVVEISARVDAQGIHPIKVGPLPEAIAAMCRIQISIQKLIIEAYQERSKKLLLQALLIDPMIDSIDRTEKMMEELLKIEINFLPAFR</sequence>
<dbReference type="Pfam" id="PF02056">
    <property type="entry name" value="Glyco_hydro_4"/>
    <property type="match status" value="1"/>
</dbReference>
<dbReference type="GO" id="GO:0016616">
    <property type="term" value="F:oxidoreductase activity, acting on the CH-OH group of donors, NAD or NADP as acceptor"/>
    <property type="evidence" value="ECO:0007669"/>
    <property type="project" value="InterPro"/>
</dbReference>
<evidence type="ECO:0000256" key="8">
    <source>
        <dbReference type="ARBA" id="ARBA00023295"/>
    </source>
</evidence>
<evidence type="ECO:0000256" key="1">
    <source>
        <dbReference type="ARBA" id="ARBA00001936"/>
    </source>
</evidence>
<evidence type="ECO:0000313" key="14">
    <source>
        <dbReference type="EMBL" id="TET12556.1"/>
    </source>
</evidence>
<comment type="cofactor">
    <cofactor evidence="12">
        <name>NAD(+)</name>
        <dbReference type="ChEBI" id="CHEBI:57540"/>
    </cofactor>
    <text evidence="12">Binds 1 NAD(+) per subunit.</text>
</comment>
<dbReference type="GO" id="GO:0046872">
    <property type="term" value="F:metal ion binding"/>
    <property type="evidence" value="ECO:0007669"/>
    <property type="project" value="UniProtKB-KW"/>
</dbReference>
<dbReference type="PANTHER" id="PTHR32092:SF6">
    <property type="entry name" value="ALPHA-GALACTOSIDASE"/>
    <property type="match status" value="1"/>
</dbReference>
<feature type="binding site" evidence="10">
    <location>
        <position position="229"/>
    </location>
    <ligand>
        <name>Mn(2+)</name>
        <dbReference type="ChEBI" id="CHEBI:29035"/>
    </ligand>
</feature>
<comment type="similarity">
    <text evidence="2 12">Belongs to the glycosyl hydrolase 4 family.</text>
</comment>
<dbReference type="InterPro" id="IPR053715">
    <property type="entry name" value="GH4_Enzyme_sf"/>
</dbReference>
<dbReference type="Pfam" id="PF11975">
    <property type="entry name" value="Glyco_hydro_4C"/>
    <property type="match status" value="1"/>
</dbReference>
<gene>
    <name evidence="14" type="ORF">E3J84_01405</name>
</gene>
<evidence type="ECO:0000256" key="12">
    <source>
        <dbReference type="RuleBase" id="RU361152"/>
    </source>
</evidence>
<dbReference type="InterPro" id="IPR001088">
    <property type="entry name" value="Glyco_hydro_4"/>
</dbReference>
<dbReference type="PRINTS" id="PR00732">
    <property type="entry name" value="GLHYDRLASE4"/>
</dbReference>
<evidence type="ECO:0000256" key="10">
    <source>
        <dbReference type="PIRSR" id="PIRSR601088-3"/>
    </source>
</evidence>
<evidence type="ECO:0000256" key="4">
    <source>
        <dbReference type="ARBA" id="ARBA00022801"/>
    </source>
</evidence>
<reference evidence="14 15" key="1">
    <citation type="submission" date="2019-03" db="EMBL/GenBank/DDBJ databases">
        <title>Metabolic potential of uncultured bacteria and archaea associated with petroleum seepage in deep-sea sediments.</title>
        <authorList>
            <person name="Dong X."/>
            <person name="Hubert C."/>
        </authorList>
    </citation>
    <scope>NUCLEOTIDE SEQUENCE [LARGE SCALE GENOMIC DNA]</scope>
    <source>
        <strain evidence="14">E44_bin7</strain>
    </source>
</reference>
<evidence type="ECO:0000259" key="13">
    <source>
        <dbReference type="Pfam" id="PF11975"/>
    </source>
</evidence>
<comment type="cofactor">
    <cofactor evidence="1">
        <name>Mn(2+)</name>
        <dbReference type="ChEBI" id="CHEBI:29035"/>
    </cofactor>
</comment>